<protein>
    <recommendedName>
        <fullName evidence="4">DUF3592 domain-containing protein</fullName>
    </recommendedName>
</protein>
<keyword evidence="1" id="KW-0472">Membrane</keyword>
<organism evidence="2 3">
    <name type="scientific">Luteolibacter flavescens</name>
    <dbReference type="NCBI Taxonomy" id="1859460"/>
    <lineage>
        <taxon>Bacteria</taxon>
        <taxon>Pseudomonadati</taxon>
        <taxon>Verrucomicrobiota</taxon>
        <taxon>Verrucomicrobiia</taxon>
        <taxon>Verrucomicrobiales</taxon>
        <taxon>Verrucomicrobiaceae</taxon>
        <taxon>Luteolibacter</taxon>
    </lineage>
</organism>
<evidence type="ECO:0000256" key="1">
    <source>
        <dbReference type="SAM" id="Phobius"/>
    </source>
</evidence>
<comment type="caution">
    <text evidence="2">The sequence shown here is derived from an EMBL/GenBank/DDBJ whole genome shotgun (WGS) entry which is preliminary data.</text>
</comment>
<evidence type="ECO:0008006" key="4">
    <source>
        <dbReference type="Google" id="ProtNLM"/>
    </source>
</evidence>
<feature type="transmembrane region" description="Helical" evidence="1">
    <location>
        <begin position="12"/>
        <end position="31"/>
    </location>
</feature>
<dbReference type="EMBL" id="JAPDDS010000004">
    <property type="protein sequence ID" value="MCW1884978.1"/>
    <property type="molecule type" value="Genomic_DNA"/>
</dbReference>
<keyword evidence="3" id="KW-1185">Reference proteome</keyword>
<dbReference type="RefSeq" id="WP_264500936.1">
    <property type="nucleotide sequence ID" value="NZ_JAPDDS010000004.1"/>
</dbReference>
<gene>
    <name evidence="2" type="ORF">OKA04_09590</name>
</gene>
<feature type="transmembrane region" description="Helical" evidence="1">
    <location>
        <begin position="105"/>
        <end position="124"/>
    </location>
</feature>
<sequence length="142" mass="16470">MQPRPLHRWKSFWLGVFVLIFFGWAWVRSMGIQDTIEWISPKRGIHGLVHVNSRLIIFQPVDATGMAPEFDWSSRPNKAYPDPRWFPAACTWTPAHDDVAGRFTISHWLLTLSFAVPWAAFLAWRRRRMRGDIGSEGRLGPV</sequence>
<accession>A0ABT3FN28</accession>
<keyword evidence="1" id="KW-1133">Transmembrane helix</keyword>
<dbReference type="Proteomes" id="UP001207930">
    <property type="component" value="Unassembled WGS sequence"/>
</dbReference>
<reference evidence="2 3" key="1">
    <citation type="submission" date="2022-10" db="EMBL/GenBank/DDBJ databases">
        <title>Luteolibacter flavescens strain MCCC 1K03193, whole genome shotgun sequencing project.</title>
        <authorList>
            <person name="Zhao G."/>
            <person name="Shen L."/>
        </authorList>
    </citation>
    <scope>NUCLEOTIDE SEQUENCE [LARGE SCALE GENOMIC DNA]</scope>
    <source>
        <strain evidence="2 3">MCCC 1K03193</strain>
    </source>
</reference>
<keyword evidence="1" id="KW-0812">Transmembrane</keyword>
<evidence type="ECO:0000313" key="2">
    <source>
        <dbReference type="EMBL" id="MCW1884978.1"/>
    </source>
</evidence>
<proteinExistence type="predicted"/>
<evidence type="ECO:0000313" key="3">
    <source>
        <dbReference type="Proteomes" id="UP001207930"/>
    </source>
</evidence>
<name>A0ABT3FN28_9BACT</name>